<evidence type="ECO:0000313" key="4">
    <source>
        <dbReference type="EMBL" id="BCI58524.1"/>
    </source>
</evidence>
<dbReference type="SUPFAM" id="SSF52172">
    <property type="entry name" value="CheY-like"/>
    <property type="match status" value="1"/>
</dbReference>
<dbReference type="Pfam" id="PF01584">
    <property type="entry name" value="CheW"/>
    <property type="match status" value="1"/>
</dbReference>
<dbReference type="InterPro" id="IPR002545">
    <property type="entry name" value="CheW-lke_dom"/>
</dbReference>
<dbReference type="InterPro" id="IPR001789">
    <property type="entry name" value="Sig_transdc_resp-reg_receiver"/>
</dbReference>
<reference evidence="4" key="1">
    <citation type="submission" date="2020-07" db="EMBL/GenBank/DDBJ databases">
        <title>Genome sequencing reveals virulence potentials of Helicobacter pylori strain KE21 isolated from a Kenyan patient with gastric signet ring cell carcinoma.</title>
        <authorList>
            <person name="Mwangi C.N."/>
            <person name="Njoroge S."/>
            <person name="Kabamba T.E."/>
            <person name="Matsumoto T."/>
            <person name="Nyerere A."/>
            <person name="Devani S."/>
            <person name="Rajula A."/>
            <person name="Moloo Z."/>
            <person name="Revathi G."/>
            <person name="Yamaoka Y."/>
        </authorList>
    </citation>
    <scope>NUCLEOTIDE SEQUENCE</scope>
    <source>
        <strain evidence="4">HpKE21</strain>
    </source>
</reference>
<dbReference type="PANTHER" id="PTHR47233">
    <property type="entry name" value="CHEMOTAXIS PROTEIN CHEV"/>
    <property type="match status" value="1"/>
</dbReference>
<feature type="domain" description="CheW-like" evidence="3">
    <location>
        <begin position="16"/>
        <end position="172"/>
    </location>
</feature>
<dbReference type="Gene3D" id="2.40.50.180">
    <property type="entry name" value="CheA-289, Domain 4"/>
    <property type="match status" value="1"/>
</dbReference>
<dbReference type="InterPro" id="IPR024181">
    <property type="entry name" value="Chemotax_regulator_CheV"/>
</dbReference>
<dbReference type="Pfam" id="PF00072">
    <property type="entry name" value="Response_reg"/>
    <property type="match status" value="1"/>
</dbReference>
<dbReference type="GO" id="GO:0000160">
    <property type="term" value="P:phosphorelay signal transduction system"/>
    <property type="evidence" value="ECO:0007669"/>
    <property type="project" value="InterPro"/>
</dbReference>
<feature type="domain" description="Response regulatory" evidence="2">
    <location>
        <begin position="193"/>
        <end position="313"/>
    </location>
</feature>
<protein>
    <submittedName>
        <fullName evidence="4">Chemotaxis protein</fullName>
    </submittedName>
</protein>
<accession>A0A7G1HQE0</accession>
<dbReference type="SMART" id="SM00448">
    <property type="entry name" value="REC"/>
    <property type="match status" value="1"/>
</dbReference>
<proteinExistence type="predicted"/>
<gene>
    <name evidence="4" type="primary">cheV_1</name>
    <name evidence="4" type="ORF">HPKE_07790</name>
</gene>
<dbReference type="AlphaFoldDB" id="A0A7G1HQE0"/>
<dbReference type="SUPFAM" id="SSF50341">
    <property type="entry name" value="CheW-like"/>
    <property type="match status" value="1"/>
</dbReference>
<dbReference type="PANTHER" id="PTHR47233:SF3">
    <property type="entry name" value="CHEMOTAXIS PROTEIN CHEV"/>
    <property type="match status" value="1"/>
</dbReference>
<dbReference type="GO" id="GO:0006935">
    <property type="term" value="P:chemotaxis"/>
    <property type="evidence" value="ECO:0007669"/>
    <property type="project" value="InterPro"/>
</dbReference>
<dbReference type="PIRSF" id="PIRSF002867">
    <property type="entry name" value="CheV"/>
    <property type="match status" value="1"/>
</dbReference>
<dbReference type="CDD" id="cd00588">
    <property type="entry name" value="CheW_like"/>
    <property type="match status" value="1"/>
</dbReference>
<sequence>MVRDIDKTTSLHLNNEAQFLCFRLDAEKDAQLYGMNIFKIREIIHYDGEVTEILGGSDGVMLGFLSVRGESIPLVDVKRWLHYNANDPSRDLKECSVKDDHNLVIVCHFSNHSIALKVLKIERIIHKNWTEISAGDKQGINEEGKLSAITRFDEERVVQILDVEKMISDVFPSLKDLDDLTLRCIEAIQSQKLILIAEDSLSALKTLEKIVQTLELRYLAFPNGRELLDYLYEKEHYQQVGVVITDLEMPNVSGFEVLKTIKADHRTKHLPVIINSSMSSDSNRQLAQSLEADGFVVKSNILEIHEMLKKTLSY</sequence>
<dbReference type="Gene3D" id="2.30.30.40">
    <property type="entry name" value="SH3 Domains"/>
    <property type="match status" value="1"/>
</dbReference>
<evidence type="ECO:0000259" key="3">
    <source>
        <dbReference type="PROSITE" id="PS50851"/>
    </source>
</evidence>
<dbReference type="EMBL" id="AP023320">
    <property type="protein sequence ID" value="BCI58524.1"/>
    <property type="molecule type" value="Genomic_DNA"/>
</dbReference>
<dbReference type="PROSITE" id="PS50110">
    <property type="entry name" value="RESPONSE_REGULATORY"/>
    <property type="match status" value="1"/>
</dbReference>
<dbReference type="InterPro" id="IPR011006">
    <property type="entry name" value="CheY-like_superfamily"/>
</dbReference>
<organism evidence="4">
    <name type="scientific">Helicobacter pylori</name>
    <name type="common">Campylobacter pylori</name>
    <dbReference type="NCBI Taxonomy" id="210"/>
    <lineage>
        <taxon>Bacteria</taxon>
        <taxon>Pseudomonadati</taxon>
        <taxon>Campylobacterota</taxon>
        <taxon>Epsilonproteobacteria</taxon>
        <taxon>Campylobacterales</taxon>
        <taxon>Helicobacteraceae</taxon>
        <taxon>Helicobacter</taxon>
    </lineage>
</organism>
<name>A0A7G1HQE0_HELPX</name>
<dbReference type="SMART" id="SM00260">
    <property type="entry name" value="CheW"/>
    <property type="match status" value="1"/>
</dbReference>
<keyword evidence="1" id="KW-0597">Phosphoprotein</keyword>
<dbReference type="Gene3D" id="3.40.50.2300">
    <property type="match status" value="1"/>
</dbReference>
<dbReference type="PROSITE" id="PS50851">
    <property type="entry name" value="CHEW"/>
    <property type="match status" value="1"/>
</dbReference>
<evidence type="ECO:0000256" key="1">
    <source>
        <dbReference type="PROSITE-ProRule" id="PRU00169"/>
    </source>
</evidence>
<feature type="modified residue" description="4-aspartylphosphate" evidence="1">
    <location>
        <position position="246"/>
    </location>
</feature>
<evidence type="ECO:0000259" key="2">
    <source>
        <dbReference type="PROSITE" id="PS50110"/>
    </source>
</evidence>
<dbReference type="InterPro" id="IPR036061">
    <property type="entry name" value="CheW-like_dom_sf"/>
</dbReference>